<dbReference type="InterPro" id="IPR037522">
    <property type="entry name" value="HD_GYP_dom"/>
</dbReference>
<evidence type="ECO:0000259" key="1">
    <source>
        <dbReference type="PROSITE" id="PS51832"/>
    </source>
</evidence>
<dbReference type="Gene3D" id="1.10.3210.10">
    <property type="entry name" value="Hypothetical protein af1432"/>
    <property type="match status" value="1"/>
</dbReference>
<evidence type="ECO:0000313" key="2">
    <source>
        <dbReference type="EMBL" id="MBB4346650.1"/>
    </source>
</evidence>
<dbReference type="GO" id="GO:0008081">
    <property type="term" value="F:phosphoric diester hydrolase activity"/>
    <property type="evidence" value="ECO:0007669"/>
    <property type="project" value="UniProtKB-ARBA"/>
</dbReference>
<dbReference type="PANTHER" id="PTHR43155">
    <property type="entry name" value="CYCLIC DI-GMP PHOSPHODIESTERASE PA4108-RELATED"/>
    <property type="match status" value="1"/>
</dbReference>
<sequence length="276" mass="30428">MLDSEDDMKAILHSSATDILVSRQKSRIDATALLERAPPRYAKLASLDKSPATETDKALDDAMTTMRQGVTGMVSGRVDMEQIAQSAASARRAVEAAPDLFMQVTRLKTKDKGTYLHSVSVAGLMAQMAVMLEFDEALVDEIGRAGILHDLGKLLIPNAILNKPGELNAAEKRVIRNHPEIGYRHMKKLGGVSDLILDVCRLHHETLDGSGYPLGLKAEQIGTAVRICTVCDVFDALTTVRPYKKAWSTTEALTWMYDKSNLFDRKLVLRLGSMFR</sequence>
<dbReference type="Proteomes" id="UP000524535">
    <property type="component" value="Unassembled WGS sequence"/>
</dbReference>
<dbReference type="GO" id="GO:0016740">
    <property type="term" value="F:transferase activity"/>
    <property type="evidence" value="ECO:0007669"/>
    <property type="project" value="UniProtKB-KW"/>
</dbReference>
<protein>
    <submittedName>
        <fullName evidence="3">Putative nucleotidyltransferase with HDIG domain</fullName>
    </submittedName>
</protein>
<dbReference type="Proteomes" id="UP000576087">
    <property type="component" value="Unassembled WGS sequence"/>
</dbReference>
<dbReference type="CDD" id="cd00077">
    <property type="entry name" value="HDc"/>
    <property type="match status" value="1"/>
</dbReference>
<dbReference type="PROSITE" id="PS51832">
    <property type="entry name" value="HD_GYP"/>
    <property type="match status" value="1"/>
</dbReference>
<dbReference type="AlphaFoldDB" id="A0A7W6TCE6"/>
<keyword evidence="3" id="KW-0808">Transferase</keyword>
<accession>A0A7W6TCE6</accession>
<dbReference type="Pfam" id="PF13487">
    <property type="entry name" value="HD_5"/>
    <property type="match status" value="1"/>
</dbReference>
<reference evidence="5 6" key="1">
    <citation type="submission" date="2020-08" db="EMBL/GenBank/DDBJ databases">
        <title>Genomic Encyclopedia of Type Strains, Phase IV (KMG-V): Genome sequencing to study the core and pangenomes of soil and plant-associated prokaryotes.</title>
        <authorList>
            <person name="Whitman W."/>
        </authorList>
    </citation>
    <scope>NUCLEOTIDE SEQUENCE [LARGE SCALE GENOMIC DNA]</scope>
    <source>
        <strain evidence="3 6">SEMIA 444</strain>
        <strain evidence="2 5">SEMIA 448</strain>
        <strain evidence="4 7">SEMIA 452</strain>
    </source>
</reference>
<feature type="domain" description="HD-GYP" evidence="1">
    <location>
        <begin position="90"/>
        <end position="276"/>
    </location>
</feature>
<comment type="caution">
    <text evidence="3">The sequence shown here is derived from an EMBL/GenBank/DDBJ whole genome shotgun (WGS) entry which is preliminary data.</text>
</comment>
<dbReference type="EMBL" id="JACIGW010000001">
    <property type="protein sequence ID" value="MBB4346650.1"/>
    <property type="molecule type" value="Genomic_DNA"/>
</dbReference>
<dbReference type="Proteomes" id="UP000520770">
    <property type="component" value="Unassembled WGS sequence"/>
</dbReference>
<evidence type="ECO:0000313" key="7">
    <source>
        <dbReference type="Proteomes" id="UP000576087"/>
    </source>
</evidence>
<keyword evidence="6" id="KW-1185">Reference proteome</keyword>
<dbReference type="SUPFAM" id="SSF109604">
    <property type="entry name" value="HD-domain/PDEase-like"/>
    <property type="match status" value="1"/>
</dbReference>
<evidence type="ECO:0000313" key="5">
    <source>
        <dbReference type="Proteomes" id="UP000520770"/>
    </source>
</evidence>
<gene>
    <name evidence="3" type="ORF">GGE31_001427</name>
    <name evidence="2" type="ORF">GGE33_000358</name>
    <name evidence="4" type="ORF">GGE35_001426</name>
</gene>
<organism evidence="3 6">
    <name type="scientific">Aliirhizobium cellulosilyticum</name>
    <dbReference type="NCBI Taxonomy" id="393664"/>
    <lineage>
        <taxon>Bacteria</taxon>
        <taxon>Pseudomonadati</taxon>
        <taxon>Pseudomonadota</taxon>
        <taxon>Alphaproteobacteria</taxon>
        <taxon>Hyphomicrobiales</taxon>
        <taxon>Rhizobiaceae</taxon>
        <taxon>Aliirhizobium</taxon>
    </lineage>
</organism>
<dbReference type="NCBIfam" id="TIGR00277">
    <property type="entry name" value="HDIG"/>
    <property type="match status" value="1"/>
</dbReference>
<dbReference type="InterPro" id="IPR003607">
    <property type="entry name" value="HD/PDEase_dom"/>
</dbReference>
<dbReference type="InterPro" id="IPR006675">
    <property type="entry name" value="HDIG_dom"/>
</dbReference>
<dbReference type="EMBL" id="JACIGY010000001">
    <property type="protein sequence ID" value="MBB4410956.1"/>
    <property type="molecule type" value="Genomic_DNA"/>
</dbReference>
<evidence type="ECO:0000313" key="4">
    <source>
        <dbReference type="EMBL" id="MBB4445644.1"/>
    </source>
</evidence>
<evidence type="ECO:0000313" key="6">
    <source>
        <dbReference type="Proteomes" id="UP000524535"/>
    </source>
</evidence>
<dbReference type="EMBL" id="JACIHM010000001">
    <property type="protein sequence ID" value="MBB4445644.1"/>
    <property type="molecule type" value="Genomic_DNA"/>
</dbReference>
<proteinExistence type="predicted"/>
<dbReference type="PANTHER" id="PTHR43155:SF2">
    <property type="entry name" value="CYCLIC DI-GMP PHOSPHODIESTERASE PA4108"/>
    <property type="match status" value="1"/>
</dbReference>
<evidence type="ECO:0000313" key="3">
    <source>
        <dbReference type="EMBL" id="MBB4410956.1"/>
    </source>
</evidence>
<dbReference type="SMART" id="SM00471">
    <property type="entry name" value="HDc"/>
    <property type="match status" value="1"/>
</dbReference>
<name>A0A7W6TCE6_9HYPH</name>